<evidence type="ECO:0000256" key="1">
    <source>
        <dbReference type="ARBA" id="ARBA00004514"/>
    </source>
</evidence>
<dbReference type="Gene3D" id="3.60.15.10">
    <property type="entry name" value="Ribonuclease Z/Hydroxyacylglutathione hydrolase-like"/>
    <property type="match status" value="2"/>
</dbReference>
<dbReference type="KEGG" id="mvn:Mevan_1483"/>
<dbReference type="OrthoDB" id="197151at2157"/>
<feature type="domain" description="Metallo-beta-lactamase" evidence="7">
    <location>
        <begin position="24"/>
        <end position="170"/>
    </location>
</feature>
<dbReference type="HOGENOM" id="CLU_030571_2_6_2"/>
<dbReference type="eggNOG" id="arCOG00504">
    <property type="taxonomic scope" value="Archaea"/>
</dbReference>
<evidence type="ECO:0000256" key="3">
    <source>
        <dbReference type="ARBA" id="ARBA00014856"/>
    </source>
</evidence>
<dbReference type="STRING" id="406327.Mevan_1483"/>
<accession>A6USA5</accession>
<comment type="subcellular location">
    <subcellularLocation>
        <location evidence="1">Cytoplasm</location>
        <location evidence="1">Cytosol</location>
    </subcellularLocation>
</comment>
<protein>
    <recommendedName>
        <fullName evidence="3">Metallo-beta-lactamase domain-containing protein 1</fullName>
    </recommendedName>
    <alternativeName>
        <fullName evidence="4">Endoribonuclease MBLAC1</fullName>
    </alternativeName>
</protein>
<dbReference type="InterPro" id="IPR001279">
    <property type="entry name" value="Metallo-B-lactamas"/>
</dbReference>
<evidence type="ECO:0000259" key="7">
    <source>
        <dbReference type="SMART" id="SM00849"/>
    </source>
</evidence>
<dbReference type="InterPro" id="IPR036866">
    <property type="entry name" value="RibonucZ/Hydroxyglut_hydro"/>
</dbReference>
<proteinExistence type="predicted"/>
<dbReference type="PANTHER" id="PTHR23200">
    <property type="entry name" value="METALLO-BETA-LACTAMASE DOMAIN-CONTAINING PROTEIN 1"/>
    <property type="match status" value="1"/>
</dbReference>
<evidence type="ECO:0000313" key="9">
    <source>
        <dbReference type="Proteomes" id="UP000001107"/>
    </source>
</evidence>
<dbReference type="SUPFAM" id="SSF56281">
    <property type="entry name" value="Metallo-hydrolase/oxidoreductase"/>
    <property type="match status" value="1"/>
</dbReference>
<dbReference type="SMART" id="SM00849">
    <property type="entry name" value="Lactamase_B"/>
    <property type="match status" value="1"/>
</dbReference>
<reference evidence="8" key="1">
    <citation type="submission" date="2007-06" db="EMBL/GenBank/DDBJ databases">
        <title>Complete sequence of Methanococcus vannielii SB.</title>
        <authorList>
            <consortium name="US DOE Joint Genome Institute"/>
            <person name="Copeland A."/>
            <person name="Lucas S."/>
            <person name="Lapidus A."/>
            <person name="Barry K."/>
            <person name="Glavina del Rio T."/>
            <person name="Dalin E."/>
            <person name="Tice H."/>
            <person name="Pitluck S."/>
            <person name="Chain P."/>
            <person name="Malfatti S."/>
            <person name="Shin M."/>
            <person name="Vergez L."/>
            <person name="Schmutz J."/>
            <person name="Larimer F."/>
            <person name="Land M."/>
            <person name="Hauser L."/>
            <person name="Kyrpides N."/>
            <person name="Anderson I."/>
            <person name="Sieprawska-Lupa M."/>
            <person name="Whitman W.B."/>
            <person name="Richardson P."/>
        </authorList>
    </citation>
    <scope>NUCLEOTIDE SEQUENCE [LARGE SCALE GENOMIC DNA]</scope>
    <source>
        <strain evidence="8">SB</strain>
    </source>
</reference>
<dbReference type="PANTHER" id="PTHR23200:SF48">
    <property type="entry name" value="METALLO-BETA-LACTAMASE DOMAIN-CONTAINING PROTEIN 1"/>
    <property type="match status" value="1"/>
</dbReference>
<dbReference type="Pfam" id="PF00753">
    <property type="entry name" value="Lactamase_B"/>
    <property type="match status" value="1"/>
</dbReference>
<gene>
    <name evidence="8" type="ordered locus">Mevan_1483</name>
</gene>
<name>A6USA5_METVS</name>
<comment type="subunit">
    <text evidence="2">Homodimer.</text>
</comment>
<evidence type="ECO:0000256" key="4">
    <source>
        <dbReference type="ARBA" id="ARBA00032988"/>
    </source>
</evidence>
<organism evidence="8 9">
    <name type="scientific">Methanococcus vannielii (strain ATCC 35089 / DSM 1224 / JCM 13029 / OCM 148 / SB)</name>
    <dbReference type="NCBI Taxonomy" id="406327"/>
    <lineage>
        <taxon>Archaea</taxon>
        <taxon>Methanobacteriati</taxon>
        <taxon>Methanobacteriota</taxon>
        <taxon>Methanomada group</taxon>
        <taxon>Methanococci</taxon>
        <taxon>Methanococcales</taxon>
        <taxon>Methanococcaceae</taxon>
        <taxon>Methanococcus</taxon>
    </lineage>
</organism>
<keyword evidence="9" id="KW-1185">Reference proteome</keyword>
<evidence type="ECO:0000313" key="8">
    <source>
        <dbReference type="EMBL" id="ABR55377.1"/>
    </source>
</evidence>
<comment type="function">
    <text evidence="6">Endoribonuclease that catalyzes the hydrolysis of histone-coding pre-mRNA 3'-end. Involved in histone pre-mRNA processing during the S-phase of the cell cycle, which is required for entering/progressing through S-phase. Cleaves histone pre-mRNA at a major and a minor cleavage site after the 5'-ACCCA-3' and the 5'-ACCCACA-3' sequence, respectively, and located downstream of the stem-loop. May require the presence of the HDE element located at the histone pre-RNA 3'-end to avoid non-specific cleavage.</text>
</comment>
<dbReference type="AlphaFoldDB" id="A6USA5"/>
<sequence length="182" mass="20887">MLRMLYNGSIIYIDEKNEIWASPCSSSTYVETKKHKIVIDTSKKEKMKVIISNLNKLDVRLKDIDYVINTHNHISHTENNDIFKNADILKYSDGSLDNFNDSEIEVLLTPGHTFDSISLIYDDYVIAPAAVNSKRNIIDEKIVISAIDDELARKSILKIKSLKKHIVTAHEGILYNYEYIKP</sequence>
<dbReference type="EMBL" id="CP000742">
    <property type="protein sequence ID" value="ABR55377.1"/>
    <property type="molecule type" value="Genomic_DNA"/>
</dbReference>
<evidence type="ECO:0000256" key="5">
    <source>
        <dbReference type="ARBA" id="ARBA00044690"/>
    </source>
</evidence>
<comment type="catalytic activity">
    <reaction evidence="5">
        <text>a ribonucleotidyl-ribonucleotide-RNA + H2O = a 3'-end ribonucleotide-RNA + a 5'-end 5'-phospho-ribonucleoside-RNA + H(+)</text>
        <dbReference type="Rhea" id="RHEA:68096"/>
        <dbReference type="Rhea" id="RHEA-COMP:15179"/>
        <dbReference type="Rhea" id="RHEA-COMP:17355"/>
        <dbReference type="Rhea" id="RHEA-COMP:17428"/>
        <dbReference type="ChEBI" id="CHEBI:15377"/>
        <dbReference type="ChEBI" id="CHEBI:15378"/>
        <dbReference type="ChEBI" id="CHEBI:74896"/>
        <dbReference type="ChEBI" id="CHEBI:138282"/>
        <dbReference type="ChEBI" id="CHEBI:173118"/>
    </reaction>
    <physiologicalReaction direction="left-to-right" evidence="5">
        <dbReference type="Rhea" id="RHEA:68097"/>
    </physiologicalReaction>
</comment>
<evidence type="ECO:0000256" key="2">
    <source>
        <dbReference type="ARBA" id="ARBA00011738"/>
    </source>
</evidence>
<evidence type="ECO:0000256" key="6">
    <source>
        <dbReference type="ARBA" id="ARBA00045869"/>
    </source>
</evidence>
<dbReference type="Proteomes" id="UP000001107">
    <property type="component" value="Chromosome"/>
</dbReference>
<dbReference type="GO" id="GO:0005829">
    <property type="term" value="C:cytosol"/>
    <property type="evidence" value="ECO:0007669"/>
    <property type="project" value="UniProtKB-SubCell"/>
</dbReference>
<dbReference type="InterPro" id="IPR039344">
    <property type="entry name" value="MBLAC1"/>
</dbReference>